<dbReference type="Proteomes" id="UP000248405">
    <property type="component" value="Unassembled WGS sequence"/>
</dbReference>
<evidence type="ECO:0000313" key="2">
    <source>
        <dbReference type="Proteomes" id="UP000248405"/>
    </source>
</evidence>
<sequence>MQWLWKPWYNAGTPRIASHSRAIMGKEHRSIPGLSCLVCVRGFYQLSHDDVQQLVRASLGRSLLARNHQIRPTGQPFKAVLGMICDGHQPWYLYSITTPACVILYIVHRKVLSEVV</sequence>
<proteinExistence type="predicted"/>
<reference evidence="1" key="1">
    <citation type="submission" date="2016-12" db="EMBL/GenBank/DDBJ databases">
        <title>The genomes of Aspergillus section Nigri reveals drivers in fungal speciation.</title>
        <authorList>
            <consortium name="DOE Joint Genome Institute"/>
            <person name="Vesth T.C."/>
            <person name="Nybo J."/>
            <person name="Theobald S."/>
            <person name="Brandl J."/>
            <person name="Frisvad J.C."/>
            <person name="Nielsen K.F."/>
            <person name="Lyhne E.K."/>
            <person name="Kogle M.E."/>
            <person name="Kuo A."/>
            <person name="Riley R."/>
            <person name="Clum A."/>
            <person name="Nolan M."/>
            <person name="Lipzen A."/>
            <person name="Salamov A."/>
            <person name="Henrissat B."/>
            <person name="Wiebenga A."/>
            <person name="De Vries R.P."/>
            <person name="Grigoriev I.V."/>
            <person name="Mortensen U.H."/>
            <person name="Andersen M.R."/>
            <person name="Baker S.E."/>
        </authorList>
    </citation>
    <scope>NUCLEOTIDE SEQUENCE [LARGE SCALE GENOMIC DNA]</scope>
    <source>
        <strain evidence="1">CBS 113365</strain>
    </source>
</reference>
<dbReference type="EMBL" id="KZ821644">
    <property type="protein sequence ID" value="PYH64291.1"/>
    <property type="molecule type" value="Genomic_DNA"/>
</dbReference>
<keyword evidence="2" id="KW-1185">Reference proteome</keyword>
<evidence type="ECO:0000313" key="1">
    <source>
        <dbReference type="EMBL" id="PYH64291.1"/>
    </source>
</evidence>
<dbReference type="GeneID" id="37206329"/>
<name>A0A319AXZ4_ASPVC</name>
<organism evidence="1 2">
    <name type="scientific">Aspergillus vadensis (strain CBS 113365 / IMI 142717 / IBT 24658)</name>
    <dbReference type="NCBI Taxonomy" id="1448311"/>
    <lineage>
        <taxon>Eukaryota</taxon>
        <taxon>Fungi</taxon>
        <taxon>Dikarya</taxon>
        <taxon>Ascomycota</taxon>
        <taxon>Pezizomycotina</taxon>
        <taxon>Eurotiomycetes</taxon>
        <taxon>Eurotiomycetidae</taxon>
        <taxon>Eurotiales</taxon>
        <taxon>Aspergillaceae</taxon>
        <taxon>Aspergillus</taxon>
        <taxon>Aspergillus subgen. Circumdati</taxon>
    </lineage>
</organism>
<accession>A0A319AXZ4</accession>
<dbReference type="RefSeq" id="XP_025558085.1">
    <property type="nucleotide sequence ID" value="XM_025701737.1"/>
</dbReference>
<protein>
    <submittedName>
        <fullName evidence="1">Uncharacterized protein</fullName>
    </submittedName>
</protein>
<gene>
    <name evidence="1" type="ORF">BO88DRAFT_180952</name>
</gene>
<dbReference type="AlphaFoldDB" id="A0A319AXZ4"/>